<evidence type="ECO:0000256" key="8">
    <source>
        <dbReference type="PIRSR" id="PIRSR001589-1"/>
    </source>
</evidence>
<sequence>MCGIAGIRAYLAVAPAVDRAELARINDRMAARGPDGQGLWLAADGRTGFAHQRLAIIDLSEAGAQPMHSACGQYTITFNGEIYNYRELRDELAARGHIFRSGSDTEVLLQLYADCGPAMVRKLRGMFAFGLWDAKKRTLLLARDPLGIKPLYWSDDGWTLRFASQAKALLAGGAVARDPDSAGIVGFHLFGSVPEPFTVWRDIHCLPAGTTLTVDATGPGAPQRYYDVADALAERALKASPDVADARRCLADAVRESVRHHLVADVPVAVFLSAGLDSGALLGTMAGLGARSVSAVTLAFAEFNGLAVDEAPLAAEVAKRYGAHHIVRTVDRAEFEADLPAILDAMDLPSIDGINTWFVSKAAHEAGIKVALSGLGADECFGGYPSFADVPRSVRWLGPLSWLPGVGALARRGVSAAIGAGLGLHPKAAGLLQYGGNWAGAYLLRRSVYMPWELPELLNPSLVADGLRRLSPLSYIASSLQTTRGLGDFDRVAAMETALYMRNQLLRDADWAGMSHGVEIRVPYVDPFFLAALPPGEVLARVNAKDAVAEVPQPPLPDAIRSRRKTGFVTPVGRWLREAAGEPTHATVDFSAASRGWAQRVWHSGWTSPEVA</sequence>
<comment type="caution">
    <text evidence="11">The sequence shown here is derived from an EMBL/GenBank/DDBJ whole genome shotgun (WGS) entry which is preliminary data.</text>
</comment>
<dbReference type="Proteomes" id="UP000321058">
    <property type="component" value="Unassembled WGS sequence"/>
</dbReference>
<dbReference type="InterPro" id="IPR033738">
    <property type="entry name" value="AsnB_N"/>
</dbReference>
<dbReference type="GO" id="GO:0005524">
    <property type="term" value="F:ATP binding"/>
    <property type="evidence" value="ECO:0007669"/>
    <property type="project" value="UniProtKB-KW"/>
</dbReference>
<dbReference type="InterPro" id="IPR006426">
    <property type="entry name" value="Asn_synth_AEB"/>
</dbReference>
<dbReference type="CDD" id="cd00712">
    <property type="entry name" value="AsnB"/>
    <property type="match status" value="1"/>
</dbReference>
<dbReference type="Gene3D" id="3.40.50.620">
    <property type="entry name" value="HUPs"/>
    <property type="match status" value="1"/>
</dbReference>
<dbReference type="PANTHER" id="PTHR43284:SF1">
    <property type="entry name" value="ASPARAGINE SYNTHETASE"/>
    <property type="match status" value="1"/>
</dbReference>
<dbReference type="CDD" id="cd01991">
    <property type="entry name" value="Asn_synthase_B_C"/>
    <property type="match status" value="1"/>
</dbReference>
<feature type="active site" description="For GATase activity" evidence="8">
    <location>
        <position position="2"/>
    </location>
</feature>
<dbReference type="GO" id="GO:0004066">
    <property type="term" value="F:asparagine synthase (glutamine-hydrolyzing) activity"/>
    <property type="evidence" value="ECO:0007669"/>
    <property type="project" value="UniProtKB-EC"/>
</dbReference>
<organism evidence="11 12">
    <name type="scientific">Reyranella soli</name>
    <dbReference type="NCBI Taxonomy" id="1230389"/>
    <lineage>
        <taxon>Bacteria</taxon>
        <taxon>Pseudomonadati</taxon>
        <taxon>Pseudomonadota</taxon>
        <taxon>Alphaproteobacteria</taxon>
        <taxon>Hyphomicrobiales</taxon>
        <taxon>Reyranellaceae</taxon>
        <taxon>Reyranella</taxon>
    </lineage>
</organism>
<dbReference type="RefSeq" id="WP_147150627.1">
    <property type="nucleotide sequence ID" value="NZ_BKAJ01000066.1"/>
</dbReference>
<evidence type="ECO:0000313" key="12">
    <source>
        <dbReference type="Proteomes" id="UP000321058"/>
    </source>
</evidence>
<keyword evidence="6 8" id="KW-0315">Glutamine amidotransferase</keyword>
<dbReference type="InterPro" id="IPR029055">
    <property type="entry name" value="Ntn_hydrolases_N"/>
</dbReference>
<comment type="similarity">
    <text evidence="2">Belongs to the asparagine synthetase family.</text>
</comment>
<evidence type="ECO:0000256" key="3">
    <source>
        <dbReference type="ARBA" id="ARBA00012737"/>
    </source>
</evidence>
<keyword evidence="5 9" id="KW-0067">ATP-binding</keyword>
<gene>
    <name evidence="11" type="ORF">RSO01_37140</name>
</gene>
<feature type="binding site" evidence="9">
    <location>
        <position position="104"/>
    </location>
    <ligand>
        <name>L-glutamine</name>
        <dbReference type="ChEBI" id="CHEBI:58359"/>
    </ligand>
</feature>
<dbReference type="Pfam" id="PF00733">
    <property type="entry name" value="Asn_synthase"/>
    <property type="match status" value="1"/>
</dbReference>
<dbReference type="NCBIfam" id="TIGR01536">
    <property type="entry name" value="asn_synth_AEB"/>
    <property type="match status" value="1"/>
</dbReference>
<dbReference type="GO" id="GO:0006529">
    <property type="term" value="P:asparagine biosynthetic process"/>
    <property type="evidence" value="ECO:0007669"/>
    <property type="project" value="UniProtKB-KW"/>
</dbReference>
<dbReference type="PIRSF" id="PIRSF001589">
    <property type="entry name" value="Asn_synthetase_glu-h"/>
    <property type="match status" value="1"/>
</dbReference>
<reference evidence="11 12" key="1">
    <citation type="submission" date="2019-07" db="EMBL/GenBank/DDBJ databases">
        <title>Whole genome shotgun sequence of Reyranella soli NBRC 108950.</title>
        <authorList>
            <person name="Hosoyama A."/>
            <person name="Uohara A."/>
            <person name="Ohji S."/>
            <person name="Ichikawa N."/>
        </authorList>
    </citation>
    <scope>NUCLEOTIDE SEQUENCE [LARGE SCALE GENOMIC DNA]</scope>
    <source>
        <strain evidence="11 12">NBRC 108950</strain>
    </source>
</reference>
<evidence type="ECO:0000256" key="7">
    <source>
        <dbReference type="ARBA" id="ARBA00048741"/>
    </source>
</evidence>
<evidence type="ECO:0000256" key="1">
    <source>
        <dbReference type="ARBA" id="ARBA00005187"/>
    </source>
</evidence>
<evidence type="ECO:0000256" key="5">
    <source>
        <dbReference type="ARBA" id="ARBA00022840"/>
    </source>
</evidence>
<evidence type="ECO:0000313" key="11">
    <source>
        <dbReference type="EMBL" id="GEP56548.1"/>
    </source>
</evidence>
<feature type="domain" description="Glutamine amidotransferase type-2" evidence="10">
    <location>
        <begin position="2"/>
        <end position="217"/>
    </location>
</feature>
<evidence type="ECO:0000256" key="4">
    <source>
        <dbReference type="ARBA" id="ARBA00022741"/>
    </source>
</evidence>
<dbReference type="Gene3D" id="3.60.20.10">
    <property type="entry name" value="Glutamine Phosphoribosylpyrophosphate, subunit 1, domain 1"/>
    <property type="match status" value="1"/>
</dbReference>
<evidence type="ECO:0000256" key="2">
    <source>
        <dbReference type="ARBA" id="ARBA00005752"/>
    </source>
</evidence>
<dbReference type="SUPFAM" id="SSF52402">
    <property type="entry name" value="Adenine nucleotide alpha hydrolases-like"/>
    <property type="match status" value="1"/>
</dbReference>
<evidence type="ECO:0000256" key="6">
    <source>
        <dbReference type="ARBA" id="ARBA00022962"/>
    </source>
</evidence>
<dbReference type="AlphaFoldDB" id="A0A512NC69"/>
<feature type="binding site" evidence="9">
    <location>
        <begin position="373"/>
        <end position="374"/>
    </location>
    <ligand>
        <name>ATP</name>
        <dbReference type="ChEBI" id="CHEBI:30616"/>
    </ligand>
</feature>
<dbReference type="OrthoDB" id="9763290at2"/>
<comment type="pathway">
    <text evidence="1">Amino-acid biosynthesis; L-asparagine biosynthesis; L-asparagine from L-aspartate (L-Gln route): step 1/1.</text>
</comment>
<dbReference type="GO" id="GO:0005829">
    <property type="term" value="C:cytosol"/>
    <property type="evidence" value="ECO:0007669"/>
    <property type="project" value="TreeGrafter"/>
</dbReference>
<dbReference type="InterPro" id="IPR051786">
    <property type="entry name" value="ASN_synthetase/amidase"/>
</dbReference>
<evidence type="ECO:0000259" key="10">
    <source>
        <dbReference type="PROSITE" id="PS51278"/>
    </source>
</evidence>
<dbReference type="EMBL" id="BKAJ01000066">
    <property type="protein sequence ID" value="GEP56548.1"/>
    <property type="molecule type" value="Genomic_DNA"/>
</dbReference>
<proteinExistence type="inferred from homology"/>
<dbReference type="InterPro" id="IPR017932">
    <property type="entry name" value="GATase_2_dom"/>
</dbReference>
<evidence type="ECO:0000256" key="9">
    <source>
        <dbReference type="PIRSR" id="PIRSR001589-2"/>
    </source>
</evidence>
<name>A0A512NC69_9HYPH</name>
<keyword evidence="4 9" id="KW-0547">Nucleotide-binding</keyword>
<dbReference type="Pfam" id="PF13537">
    <property type="entry name" value="GATase_7"/>
    <property type="match status" value="1"/>
</dbReference>
<dbReference type="InterPro" id="IPR014729">
    <property type="entry name" value="Rossmann-like_a/b/a_fold"/>
</dbReference>
<dbReference type="SUPFAM" id="SSF56235">
    <property type="entry name" value="N-terminal nucleophile aminohydrolases (Ntn hydrolases)"/>
    <property type="match status" value="1"/>
</dbReference>
<protein>
    <recommendedName>
        <fullName evidence="3">asparagine synthase (glutamine-hydrolyzing)</fullName>
        <ecNumber evidence="3">6.3.5.4</ecNumber>
    </recommendedName>
</protein>
<comment type="catalytic activity">
    <reaction evidence="7">
        <text>L-aspartate + L-glutamine + ATP + H2O = L-asparagine + L-glutamate + AMP + diphosphate + H(+)</text>
        <dbReference type="Rhea" id="RHEA:12228"/>
        <dbReference type="ChEBI" id="CHEBI:15377"/>
        <dbReference type="ChEBI" id="CHEBI:15378"/>
        <dbReference type="ChEBI" id="CHEBI:29985"/>
        <dbReference type="ChEBI" id="CHEBI:29991"/>
        <dbReference type="ChEBI" id="CHEBI:30616"/>
        <dbReference type="ChEBI" id="CHEBI:33019"/>
        <dbReference type="ChEBI" id="CHEBI:58048"/>
        <dbReference type="ChEBI" id="CHEBI:58359"/>
        <dbReference type="ChEBI" id="CHEBI:456215"/>
        <dbReference type="EC" id="6.3.5.4"/>
    </reaction>
</comment>
<keyword evidence="8" id="KW-0028">Amino-acid biosynthesis</keyword>
<keyword evidence="12" id="KW-1185">Reference proteome</keyword>
<dbReference type="PANTHER" id="PTHR43284">
    <property type="entry name" value="ASPARAGINE SYNTHETASE (GLUTAMINE-HYDROLYZING)"/>
    <property type="match status" value="1"/>
</dbReference>
<dbReference type="PROSITE" id="PS51278">
    <property type="entry name" value="GATASE_TYPE_2"/>
    <property type="match status" value="1"/>
</dbReference>
<accession>A0A512NC69</accession>
<keyword evidence="8" id="KW-0061">Asparagine biosynthesis</keyword>
<dbReference type="EC" id="6.3.5.4" evidence="3"/>
<dbReference type="InterPro" id="IPR001962">
    <property type="entry name" value="Asn_synthase"/>
</dbReference>